<feature type="region of interest" description="Disordered" evidence="1">
    <location>
        <begin position="1"/>
        <end position="20"/>
    </location>
</feature>
<feature type="compositionally biased region" description="Polar residues" evidence="1">
    <location>
        <begin position="1327"/>
        <end position="1347"/>
    </location>
</feature>
<name>A0A8C4X168_EPTBU</name>
<feature type="region of interest" description="Disordered" evidence="1">
    <location>
        <begin position="852"/>
        <end position="871"/>
    </location>
</feature>
<reference evidence="2" key="1">
    <citation type="submission" date="2025-08" db="UniProtKB">
        <authorList>
            <consortium name="Ensembl"/>
        </authorList>
    </citation>
    <scope>IDENTIFICATION</scope>
</reference>
<feature type="region of interest" description="Disordered" evidence="1">
    <location>
        <begin position="1139"/>
        <end position="1161"/>
    </location>
</feature>
<feature type="compositionally biased region" description="Basic and acidic residues" evidence="1">
    <location>
        <begin position="399"/>
        <end position="414"/>
    </location>
</feature>
<feature type="region of interest" description="Disordered" evidence="1">
    <location>
        <begin position="575"/>
        <end position="597"/>
    </location>
</feature>
<feature type="region of interest" description="Disordered" evidence="1">
    <location>
        <begin position="997"/>
        <end position="1016"/>
    </location>
</feature>
<feature type="region of interest" description="Disordered" evidence="1">
    <location>
        <begin position="1315"/>
        <end position="1347"/>
    </location>
</feature>
<dbReference type="Ensembl" id="ENSEBUT00000026465.1">
    <property type="protein sequence ID" value="ENSEBUP00000025889.1"/>
    <property type="gene ID" value="ENSEBUG00000015929.1"/>
</dbReference>
<feature type="compositionally biased region" description="Basic and acidic residues" evidence="1">
    <location>
        <begin position="1144"/>
        <end position="1159"/>
    </location>
</feature>
<evidence type="ECO:0000313" key="2">
    <source>
        <dbReference type="Ensembl" id="ENSEBUP00000025889.1"/>
    </source>
</evidence>
<feature type="region of interest" description="Disordered" evidence="1">
    <location>
        <begin position="799"/>
        <end position="835"/>
    </location>
</feature>
<feature type="compositionally biased region" description="Low complexity" evidence="1">
    <location>
        <begin position="1316"/>
        <end position="1326"/>
    </location>
</feature>
<dbReference type="Proteomes" id="UP000694388">
    <property type="component" value="Unplaced"/>
</dbReference>
<feature type="compositionally biased region" description="Polar residues" evidence="1">
    <location>
        <begin position="582"/>
        <end position="597"/>
    </location>
</feature>
<accession>A0A8C4X168</accession>
<feature type="compositionally biased region" description="Polar residues" evidence="1">
    <location>
        <begin position="852"/>
        <end position="870"/>
    </location>
</feature>
<feature type="compositionally biased region" description="Polar residues" evidence="1">
    <location>
        <begin position="1210"/>
        <end position="1219"/>
    </location>
</feature>
<feature type="region of interest" description="Disordered" evidence="1">
    <location>
        <begin position="395"/>
        <end position="420"/>
    </location>
</feature>
<feature type="compositionally biased region" description="Low complexity" evidence="1">
    <location>
        <begin position="799"/>
        <end position="808"/>
    </location>
</feature>
<feature type="compositionally biased region" description="Low complexity" evidence="1">
    <location>
        <begin position="1007"/>
        <end position="1016"/>
    </location>
</feature>
<feature type="region of interest" description="Disordered" evidence="1">
    <location>
        <begin position="1185"/>
        <end position="1219"/>
    </location>
</feature>
<dbReference type="PANTHER" id="PTHR14492:SF4">
    <property type="entry name" value="CILIOGENESIS AND PLANAR POLARITY EFFECTOR 1"/>
    <property type="match status" value="1"/>
</dbReference>
<dbReference type="InterPro" id="IPR028236">
    <property type="entry name" value="CPLANE1"/>
</dbReference>
<evidence type="ECO:0000256" key="1">
    <source>
        <dbReference type="SAM" id="MobiDB-lite"/>
    </source>
</evidence>
<feature type="region of interest" description="Disordered" evidence="1">
    <location>
        <begin position="624"/>
        <end position="655"/>
    </location>
</feature>
<feature type="region of interest" description="Disordered" evidence="1">
    <location>
        <begin position="1226"/>
        <end position="1245"/>
    </location>
</feature>
<feature type="region of interest" description="Disordered" evidence="1">
    <location>
        <begin position="1073"/>
        <end position="1103"/>
    </location>
</feature>
<protein>
    <submittedName>
        <fullName evidence="2">Uncharacterized protein</fullName>
    </submittedName>
</protein>
<feature type="compositionally biased region" description="Low complexity" evidence="1">
    <location>
        <begin position="1193"/>
        <end position="1202"/>
    </location>
</feature>
<feature type="compositionally biased region" description="Polar residues" evidence="1">
    <location>
        <begin position="1078"/>
        <end position="1102"/>
    </location>
</feature>
<reference evidence="2" key="2">
    <citation type="submission" date="2025-09" db="UniProtKB">
        <authorList>
            <consortium name="Ensembl"/>
        </authorList>
    </citation>
    <scope>IDENTIFICATION</scope>
</reference>
<sequence length="1364" mass="150087">MQVASTKMDNDLGFKSGQTPRGKQQYEIWNCEKQKAQHIIQQSERCRKQEVAEQIVMKNCVKVRTEDRITQLKGMKKSMQKGDDLKNQLLPESSGRLLKETVKETASNETEIVPYGISGENNLMADGASVEAGPTIRDKLESELCQFAQIQTSYSSVPAHVSHPFTPITSTPFGYMATKQACQDDGLPLPESNRPQVHGVQELEPWQTQNYLTRVHYAGPPSHLSQTLASAQDRTFDWQSQKAKPSSQPIDTWSNEINEIAFTDRRKQESFAELSSLRTMAKSKSKQNPSGYYSGTCEISVDQRPPQNSSIKTFASHLWQKAPPPTPVLLQPTIIRGQSPVWGIDANQNELPLLRLNKPGPPFPAWLSNKEMKHSLLSRSVSHAGAPSYLNVASNYSKSSHEPARQSVTREDRNLPGVNPQRTAPYKPYLQFSSADPHSPIAGTTSVHQLHEKLNPAPTSPPFLLHVSLAKANREVECFRPPSSPRLLPRHEVMAFHDQVVLNQDKPLLGDVSPVILKSLQKVDMRRKERQRQRAICQKDFSKKEKHSVFFNPTVSINNSSETMPQRSCEEILHSKRGTRPGLSNQSLQNAREQGTSRTSAELHYLASTWQHPTRTSTLCVDASSQTVSVKNKETSTESTVLDSPPRDSDHQHTTTLDLSVQEEPKEILSSAVILNFSLPEPSVSMTVPMSPSSQKFLHVADIGADCLADLPLTEVTNKSADLSSPLPLSCSLLCHSNASSPTTPYHSLASPSAAQRNSTMLPPTILHSLTSTSATLCTSTTSTPATLYTSTTSTPATLYTSTTSTPARSHSSTVSTPARRHSSRASPPAMWHTSTASTPALQHSLRTSPVVLHSSTSPPHATPQKSKACSTPFVAPNEDCKGLCDVRRVITQSENHKLLGVGDFDWKLQQDEARCILPDEADALLCPLANSGELSQVSSLLQDMDTRLTALQCAADGMHQDLHSSRMLVHKLEELEKMLPPKNSCPAHISHQAGGYVENWRPSSDPPAAGGLTPGLSLSLSDVSSITPHSHKPISSNSREVYAENKRFNGLSDIISDMVEDESKDASRLDLVHSSHHASSSTLPDTLPFQTSSPENRSPAEQQELRAWMRRKRCEHMAEFHRKRSVLLEQEHKPFVPQASTTAKEREWFQQDKGERDRHRLVKSSRVRTMQAGELLLELMKNHVGKTPAPPSSATISSGAAPHKRSKPPLTSSRNLYPAHTVQNDVSRARSASCGEVHPGSVPKMSHVLSTSEFKHGGTCTKLAQLDGVKKLGKNGKSNLQGAVNKSDEDINESELSDWIVPENIRCILMETESSRPAVSAPSSPNETDLQSPRAQHSNSTTSSVSQIDWESVDNFIAGLEDS</sequence>
<dbReference type="Pfam" id="PF15392">
    <property type="entry name" value="Joubert"/>
    <property type="match status" value="1"/>
</dbReference>
<organism evidence="2 3">
    <name type="scientific">Eptatretus burgeri</name>
    <name type="common">Inshore hagfish</name>
    <dbReference type="NCBI Taxonomy" id="7764"/>
    <lineage>
        <taxon>Eukaryota</taxon>
        <taxon>Metazoa</taxon>
        <taxon>Chordata</taxon>
        <taxon>Craniata</taxon>
        <taxon>Vertebrata</taxon>
        <taxon>Cyclostomata</taxon>
        <taxon>Myxini</taxon>
        <taxon>Myxiniformes</taxon>
        <taxon>Myxinidae</taxon>
        <taxon>Eptatretinae</taxon>
        <taxon>Eptatretus</taxon>
    </lineage>
</organism>
<dbReference type="PANTHER" id="PTHR14492">
    <property type="entry name" value="JBTS17"/>
    <property type="match status" value="1"/>
</dbReference>
<proteinExistence type="predicted"/>
<keyword evidence="3" id="KW-1185">Reference proteome</keyword>
<evidence type="ECO:0000313" key="3">
    <source>
        <dbReference type="Proteomes" id="UP000694388"/>
    </source>
</evidence>